<dbReference type="eggNOG" id="ENOG502Z9UH">
    <property type="taxonomic scope" value="Bacteria"/>
</dbReference>
<feature type="signal peptide" evidence="1">
    <location>
        <begin position="1"/>
        <end position="28"/>
    </location>
</feature>
<dbReference type="OrthoDB" id="2540540at2"/>
<reference evidence="3" key="1">
    <citation type="submission" date="2011-07" db="EMBL/GenBank/DDBJ databases">
        <title>The complete genome of Cyclobacterium marinum DSM 745.</title>
        <authorList>
            <person name="Lucas S."/>
            <person name="Han J."/>
            <person name="Lapidus A."/>
            <person name="Bruce D."/>
            <person name="Goodwin L."/>
            <person name="Pitluck S."/>
            <person name="Peters L."/>
            <person name="Kyrpides N."/>
            <person name="Mavromatis K."/>
            <person name="Ivanova N."/>
            <person name="Ovchinnikova G."/>
            <person name="Chertkov O."/>
            <person name="Detter J.C."/>
            <person name="Tapia R."/>
            <person name="Han C."/>
            <person name="Land M."/>
            <person name="Hauser L."/>
            <person name="Markowitz V."/>
            <person name="Cheng J.-F."/>
            <person name="Hugenholtz P."/>
            <person name="Woyke T."/>
            <person name="Wu D."/>
            <person name="Tindall B."/>
            <person name="Schuetze A."/>
            <person name="Brambilla E."/>
            <person name="Klenk H.-P."/>
            <person name="Eisen J.A."/>
        </authorList>
    </citation>
    <scope>NUCLEOTIDE SEQUENCE [LARGE SCALE GENOMIC DNA]</scope>
    <source>
        <strain evidence="3">ATCC 25205 / DSM 745 / LMG 13164 / NCIMB 1802</strain>
    </source>
</reference>
<proteinExistence type="predicted"/>
<evidence type="ECO:0000313" key="2">
    <source>
        <dbReference type="EMBL" id="AEL28302.1"/>
    </source>
</evidence>
<dbReference type="RefSeq" id="WP_014022584.1">
    <property type="nucleotide sequence ID" value="NC_015914.1"/>
</dbReference>
<dbReference type="AlphaFoldDB" id="G0J306"/>
<accession>G0J306</accession>
<evidence type="ECO:0008006" key="4">
    <source>
        <dbReference type="Google" id="ProtNLM"/>
    </source>
</evidence>
<dbReference type="EMBL" id="CP002955">
    <property type="protein sequence ID" value="AEL28302.1"/>
    <property type="molecule type" value="Genomic_DNA"/>
</dbReference>
<dbReference type="STRING" id="880070.Cycma_4616"/>
<dbReference type="Proteomes" id="UP000001635">
    <property type="component" value="Chromosome"/>
</dbReference>
<evidence type="ECO:0000256" key="1">
    <source>
        <dbReference type="SAM" id="SignalP"/>
    </source>
</evidence>
<dbReference type="InterPro" id="IPR029475">
    <property type="entry name" value="DUF6807"/>
</dbReference>
<name>G0J306_CYCMS</name>
<dbReference type="HOGENOM" id="CLU_074050_0_0_10"/>
<protein>
    <recommendedName>
        <fullName evidence="4">Methane oxygenase PmoA</fullName>
    </recommendedName>
</protein>
<dbReference type="Pfam" id="PF14100">
    <property type="entry name" value="DUF6807"/>
    <property type="match status" value="1"/>
</dbReference>
<dbReference type="KEGG" id="cmr:Cycma_4616"/>
<gene>
    <name evidence="2" type="ordered locus">Cycma_4616</name>
</gene>
<evidence type="ECO:0000313" key="3">
    <source>
        <dbReference type="Proteomes" id="UP000001635"/>
    </source>
</evidence>
<keyword evidence="1" id="KW-0732">Signal</keyword>
<keyword evidence="3" id="KW-1185">Reference proteome</keyword>
<organism evidence="2 3">
    <name type="scientific">Cyclobacterium marinum (strain ATCC 25205 / DSM 745 / LMG 13164 / NCIMB 1802)</name>
    <name type="common">Flectobacillus marinus</name>
    <dbReference type="NCBI Taxonomy" id="880070"/>
    <lineage>
        <taxon>Bacteria</taxon>
        <taxon>Pseudomonadati</taxon>
        <taxon>Bacteroidota</taxon>
        <taxon>Cytophagia</taxon>
        <taxon>Cytophagales</taxon>
        <taxon>Cyclobacteriaceae</taxon>
        <taxon>Cyclobacterium</taxon>
    </lineage>
</organism>
<sequence length="315" mass="35907">MKPLSFKPRALILLTTIFVFAKVNTASAQILTFEEKEDGVLLLSDGKPRLFYQKDVISLDGEYPRANYLHPVFDTKGEIVTEDFPDDHLHHRGIFWTWHQLWVNDLRIGDPWISDGVEWVVKKVHTDIHPNNSATIAVKVIWKANKVSKKKIIEENTTITYQPIGNQSYKITFDITLKPLVSGVRIGGSEDAKGYGGFSPRLKLSETVGFYDENGEVTPNNLPVSAGDWINITSKEPNDPGVVIMGEPDKLPSYQGWILRKRNSMQNMAFPGREPLLLNKKEPLHFRNQLLVHQGMSIREINNQYRIFRNQNTGN</sequence>
<feature type="chain" id="PRO_5003400770" description="Methane oxygenase PmoA" evidence="1">
    <location>
        <begin position="29"/>
        <end position="315"/>
    </location>
</feature>